<comment type="caution">
    <text evidence="1">The sequence shown here is derived from an EMBL/GenBank/DDBJ whole genome shotgun (WGS) entry which is preliminary data.</text>
</comment>
<dbReference type="AlphaFoldDB" id="A0A150XSA7"/>
<sequence>MTYHQKSTQDLIDTYQNVDLPNREEAFSVLVLRFRQDLLNFCEMRCRKFGQSHEVAEEIVFKTFESYAKKPGFDLKEAKGKTDDDSFIIYLAAIAKNNLTDFYRIQKRKEEGNWSDGSEVIITELPKLPTEASLENQIVYKVLCSLPYSHKVIYLTYKSYENAGCNLPRKLLKELREHLGIEQGTIRTYKKETLDKISIALLGLRALESDLHENG</sequence>
<dbReference type="GO" id="GO:0006352">
    <property type="term" value="P:DNA-templated transcription initiation"/>
    <property type="evidence" value="ECO:0007669"/>
    <property type="project" value="InterPro"/>
</dbReference>
<organism evidence="1 2">
    <name type="scientific">Roseivirga ehrenbergii (strain DSM 102268 / JCM 13514 / KCTC 12282 / NCIMB 14502 / KMM 6017)</name>
    <dbReference type="NCBI Taxonomy" id="279360"/>
    <lineage>
        <taxon>Bacteria</taxon>
        <taxon>Pseudomonadati</taxon>
        <taxon>Bacteroidota</taxon>
        <taxon>Cytophagia</taxon>
        <taxon>Cytophagales</taxon>
        <taxon>Roseivirgaceae</taxon>
        <taxon>Roseivirga</taxon>
    </lineage>
</organism>
<evidence type="ECO:0000313" key="1">
    <source>
        <dbReference type="EMBL" id="KYG81648.1"/>
    </source>
</evidence>
<dbReference type="OrthoDB" id="982681at2"/>
<dbReference type="GO" id="GO:0003700">
    <property type="term" value="F:DNA-binding transcription factor activity"/>
    <property type="evidence" value="ECO:0007669"/>
    <property type="project" value="InterPro"/>
</dbReference>
<reference evidence="1" key="1">
    <citation type="submission" date="2016-01" db="EMBL/GenBank/DDBJ databases">
        <title>Genome sequencing of Roseivirga ehrenbergii KMM 6017.</title>
        <authorList>
            <person name="Selvaratnam C."/>
            <person name="Thevarajoo S."/>
            <person name="Goh K.M."/>
            <person name="Ee R."/>
            <person name="Chan K.-G."/>
            <person name="Chong C.S."/>
        </authorList>
    </citation>
    <scope>NUCLEOTIDE SEQUENCE [LARGE SCALE GENOMIC DNA]</scope>
    <source>
        <strain evidence="1">KMM 6017</strain>
    </source>
</reference>
<gene>
    <name evidence="1" type="ORF">MB14_13785</name>
</gene>
<dbReference type="Gene3D" id="1.10.1740.10">
    <property type="match status" value="1"/>
</dbReference>
<dbReference type="RefSeq" id="WP_062588802.1">
    <property type="nucleotide sequence ID" value="NZ_LQZQ01000002.1"/>
</dbReference>
<dbReference type="Proteomes" id="UP000075583">
    <property type="component" value="Unassembled WGS sequence"/>
</dbReference>
<protein>
    <submittedName>
        <fullName evidence="1">Uncharacterized protein</fullName>
    </submittedName>
</protein>
<dbReference type="InterPro" id="IPR013325">
    <property type="entry name" value="RNA_pol_sigma_r2"/>
</dbReference>
<dbReference type="EMBL" id="LQZQ01000002">
    <property type="protein sequence ID" value="KYG81648.1"/>
    <property type="molecule type" value="Genomic_DNA"/>
</dbReference>
<accession>A0A150XSA7</accession>
<proteinExistence type="predicted"/>
<dbReference type="STRING" id="279360.MB14_13785"/>
<name>A0A150XSA7_ROSEK</name>
<evidence type="ECO:0000313" key="2">
    <source>
        <dbReference type="Proteomes" id="UP000075583"/>
    </source>
</evidence>
<dbReference type="SUPFAM" id="SSF88946">
    <property type="entry name" value="Sigma2 domain of RNA polymerase sigma factors"/>
    <property type="match status" value="1"/>
</dbReference>
<keyword evidence="2" id="KW-1185">Reference proteome</keyword>